<evidence type="ECO:0000313" key="3">
    <source>
        <dbReference type="Proteomes" id="UP000006514"/>
    </source>
</evidence>
<evidence type="ECO:0000313" key="2">
    <source>
        <dbReference type="EMBL" id="EJD44592.1"/>
    </source>
</evidence>
<proteinExistence type="predicted"/>
<gene>
    <name evidence="2" type="ORF">AURDEDRAFT_166377</name>
</gene>
<keyword evidence="3" id="KW-1185">Reference proteome</keyword>
<feature type="compositionally biased region" description="Pro residues" evidence="1">
    <location>
        <begin position="42"/>
        <end position="55"/>
    </location>
</feature>
<dbReference type="AlphaFoldDB" id="J0WZ63"/>
<organism evidence="2 3">
    <name type="scientific">Auricularia subglabra (strain TFB-10046 / SS5)</name>
    <name type="common">White-rot fungus</name>
    <name type="synonym">Auricularia delicata (strain TFB10046)</name>
    <dbReference type="NCBI Taxonomy" id="717982"/>
    <lineage>
        <taxon>Eukaryota</taxon>
        <taxon>Fungi</taxon>
        <taxon>Dikarya</taxon>
        <taxon>Basidiomycota</taxon>
        <taxon>Agaricomycotina</taxon>
        <taxon>Agaricomycetes</taxon>
        <taxon>Auriculariales</taxon>
        <taxon>Auriculariaceae</taxon>
        <taxon>Auricularia</taxon>
    </lineage>
</organism>
<dbReference type="Proteomes" id="UP000006514">
    <property type="component" value="Unassembled WGS sequence"/>
</dbReference>
<feature type="region of interest" description="Disordered" evidence="1">
    <location>
        <begin position="25"/>
        <end position="81"/>
    </location>
</feature>
<reference evidence="3" key="1">
    <citation type="journal article" date="2012" name="Science">
        <title>The Paleozoic origin of enzymatic lignin decomposition reconstructed from 31 fungal genomes.</title>
        <authorList>
            <person name="Floudas D."/>
            <person name="Binder M."/>
            <person name="Riley R."/>
            <person name="Barry K."/>
            <person name="Blanchette R.A."/>
            <person name="Henrissat B."/>
            <person name="Martinez A.T."/>
            <person name="Otillar R."/>
            <person name="Spatafora J.W."/>
            <person name="Yadav J.S."/>
            <person name="Aerts A."/>
            <person name="Benoit I."/>
            <person name="Boyd A."/>
            <person name="Carlson A."/>
            <person name="Copeland A."/>
            <person name="Coutinho P.M."/>
            <person name="de Vries R.P."/>
            <person name="Ferreira P."/>
            <person name="Findley K."/>
            <person name="Foster B."/>
            <person name="Gaskell J."/>
            <person name="Glotzer D."/>
            <person name="Gorecki P."/>
            <person name="Heitman J."/>
            <person name="Hesse C."/>
            <person name="Hori C."/>
            <person name="Igarashi K."/>
            <person name="Jurgens J.A."/>
            <person name="Kallen N."/>
            <person name="Kersten P."/>
            <person name="Kohler A."/>
            <person name="Kuees U."/>
            <person name="Kumar T.K.A."/>
            <person name="Kuo A."/>
            <person name="LaButti K."/>
            <person name="Larrondo L.F."/>
            <person name="Lindquist E."/>
            <person name="Ling A."/>
            <person name="Lombard V."/>
            <person name="Lucas S."/>
            <person name="Lundell T."/>
            <person name="Martin R."/>
            <person name="McLaughlin D.J."/>
            <person name="Morgenstern I."/>
            <person name="Morin E."/>
            <person name="Murat C."/>
            <person name="Nagy L.G."/>
            <person name="Nolan M."/>
            <person name="Ohm R.A."/>
            <person name="Patyshakuliyeva A."/>
            <person name="Rokas A."/>
            <person name="Ruiz-Duenas F.J."/>
            <person name="Sabat G."/>
            <person name="Salamov A."/>
            <person name="Samejima M."/>
            <person name="Schmutz J."/>
            <person name="Slot J.C."/>
            <person name="St John F."/>
            <person name="Stenlid J."/>
            <person name="Sun H."/>
            <person name="Sun S."/>
            <person name="Syed K."/>
            <person name="Tsang A."/>
            <person name="Wiebenga A."/>
            <person name="Young D."/>
            <person name="Pisabarro A."/>
            <person name="Eastwood D.C."/>
            <person name="Martin F."/>
            <person name="Cullen D."/>
            <person name="Grigoriev I.V."/>
            <person name="Hibbett D.S."/>
        </authorList>
    </citation>
    <scope>NUCLEOTIDE SEQUENCE [LARGE SCALE GENOMIC DNA]</scope>
    <source>
        <strain evidence="3">TFB10046</strain>
    </source>
</reference>
<dbReference type="KEGG" id="adl:AURDEDRAFT_166377"/>
<dbReference type="InParanoid" id="J0WZ63"/>
<dbReference type="EMBL" id="JH687770">
    <property type="protein sequence ID" value="EJD44592.1"/>
    <property type="molecule type" value="Genomic_DNA"/>
</dbReference>
<accession>J0WZ63</accession>
<evidence type="ECO:0000256" key="1">
    <source>
        <dbReference type="SAM" id="MobiDB-lite"/>
    </source>
</evidence>
<name>J0WZ63_AURST</name>
<sequence length="227" mass="24999">MRRLNELVELRNAVEDQLNRAESALQAANGLLAPSRFDPEHPPNNPPAHPSPLSPPRRTGRHQRADESDGRPEPAKKLRRASIAEAPASITNLADRTEASSIWANVQGGGDGWVSCRVEQSHRASGEVPFSWPDNDLAARTLARRLIGNLGHNGSCPIPVGIFKPHSGNAACRVFQFACREDLLHFMACWSKRPAQYHSLSAIQSADRNDAPSIAELMHEVDNFRTR</sequence>
<feature type="compositionally biased region" description="Basic and acidic residues" evidence="1">
    <location>
        <begin position="63"/>
        <end position="76"/>
    </location>
</feature>
<protein>
    <submittedName>
        <fullName evidence="2">Uncharacterized protein</fullName>
    </submittedName>
</protein>